<comment type="caution">
    <text evidence="13">The sequence shown here is derived from an EMBL/GenBank/DDBJ whole genome shotgun (WGS) entry which is preliminary data.</text>
</comment>
<dbReference type="Gene3D" id="1.10.287.130">
    <property type="match status" value="1"/>
</dbReference>
<dbReference type="Pfam" id="PF02518">
    <property type="entry name" value="HATPase_c"/>
    <property type="match status" value="1"/>
</dbReference>
<evidence type="ECO:0000256" key="6">
    <source>
        <dbReference type="ARBA" id="ARBA00022777"/>
    </source>
</evidence>
<evidence type="ECO:0000259" key="12">
    <source>
        <dbReference type="PROSITE" id="PS50110"/>
    </source>
</evidence>
<dbReference type="SMART" id="SM00388">
    <property type="entry name" value="HisKA"/>
    <property type="match status" value="1"/>
</dbReference>
<evidence type="ECO:0000256" key="9">
    <source>
        <dbReference type="PROSITE-ProRule" id="PRU00169"/>
    </source>
</evidence>
<keyword evidence="3 9" id="KW-0597">Phosphoprotein</keyword>
<accession>A0ABU9ECB6</accession>
<keyword evidence="8" id="KW-0902">Two-component regulatory system</keyword>
<keyword evidence="10" id="KW-1133">Transmembrane helix</keyword>
<dbReference type="InterPro" id="IPR011006">
    <property type="entry name" value="CheY-like_superfamily"/>
</dbReference>
<keyword evidence="10" id="KW-0472">Membrane</keyword>
<dbReference type="Pfam" id="PF00072">
    <property type="entry name" value="Response_reg"/>
    <property type="match status" value="1"/>
</dbReference>
<dbReference type="PROSITE" id="PS50109">
    <property type="entry name" value="HIS_KIN"/>
    <property type="match status" value="1"/>
</dbReference>
<feature type="domain" description="Response regulatory" evidence="12">
    <location>
        <begin position="550"/>
        <end position="666"/>
    </location>
</feature>
<dbReference type="PROSITE" id="PS50110">
    <property type="entry name" value="RESPONSE_REGULATORY"/>
    <property type="match status" value="1"/>
</dbReference>
<dbReference type="Proteomes" id="UP001484239">
    <property type="component" value="Unassembled WGS sequence"/>
</dbReference>
<evidence type="ECO:0000313" key="13">
    <source>
        <dbReference type="EMBL" id="MEK9502377.1"/>
    </source>
</evidence>
<dbReference type="Gene3D" id="3.40.50.2300">
    <property type="match status" value="1"/>
</dbReference>
<dbReference type="PRINTS" id="PR00344">
    <property type="entry name" value="BCTRLSENSOR"/>
</dbReference>
<dbReference type="EC" id="2.7.13.3" evidence="2"/>
<organism evidence="13 14">
    <name type="scientific">Gaopeijia maritima</name>
    <dbReference type="NCBI Taxonomy" id="3119007"/>
    <lineage>
        <taxon>Bacteria</taxon>
        <taxon>Pseudomonadati</taxon>
        <taxon>Gemmatimonadota</taxon>
        <taxon>Longimicrobiia</taxon>
        <taxon>Gaopeijiales</taxon>
        <taxon>Gaopeijiaceae</taxon>
        <taxon>Gaopeijia</taxon>
    </lineage>
</organism>
<reference evidence="13 14" key="1">
    <citation type="submission" date="2024-02" db="EMBL/GenBank/DDBJ databases">
        <title>A novel Gemmatimonadota bacterium.</title>
        <authorList>
            <person name="Du Z.-J."/>
            <person name="Ye Y.-Q."/>
        </authorList>
    </citation>
    <scope>NUCLEOTIDE SEQUENCE [LARGE SCALE GENOMIC DNA]</scope>
    <source>
        <strain evidence="13 14">DH-20</strain>
    </source>
</reference>
<dbReference type="SUPFAM" id="SSF52172">
    <property type="entry name" value="CheY-like"/>
    <property type="match status" value="1"/>
</dbReference>
<evidence type="ECO:0000259" key="11">
    <source>
        <dbReference type="PROSITE" id="PS50109"/>
    </source>
</evidence>
<evidence type="ECO:0000256" key="2">
    <source>
        <dbReference type="ARBA" id="ARBA00012438"/>
    </source>
</evidence>
<dbReference type="SUPFAM" id="SSF55874">
    <property type="entry name" value="ATPase domain of HSP90 chaperone/DNA topoisomerase II/histidine kinase"/>
    <property type="match status" value="1"/>
</dbReference>
<dbReference type="PANTHER" id="PTHR43065:SF46">
    <property type="entry name" value="C4-DICARBOXYLATE TRANSPORT SENSOR PROTEIN DCTB"/>
    <property type="match status" value="1"/>
</dbReference>
<feature type="domain" description="Histidine kinase" evidence="11">
    <location>
        <begin position="308"/>
        <end position="530"/>
    </location>
</feature>
<dbReference type="InterPro" id="IPR001789">
    <property type="entry name" value="Sig_transdc_resp-reg_receiver"/>
</dbReference>
<dbReference type="InterPro" id="IPR004358">
    <property type="entry name" value="Sig_transdc_His_kin-like_C"/>
</dbReference>
<evidence type="ECO:0000256" key="4">
    <source>
        <dbReference type="ARBA" id="ARBA00022679"/>
    </source>
</evidence>
<gene>
    <name evidence="13" type="ORF">WI372_15395</name>
</gene>
<evidence type="ECO:0000256" key="7">
    <source>
        <dbReference type="ARBA" id="ARBA00022840"/>
    </source>
</evidence>
<dbReference type="InterPro" id="IPR003661">
    <property type="entry name" value="HisK_dim/P_dom"/>
</dbReference>
<sequence length="676" mass="71470">MPAKHDGRPLGARWVAALAVALTLLGGAVLLGWALGLEPLTAVVPGLATMKPNTALGFLACGVALWLQRPFGPGSPWAIRLAQGSGVAVALLGLLTAVEYRTGWAGGFDAILFLAEGQNPSELRMSEATAWGFVMGGTAVALLRLPRGWPLVHGAALALATLSGAALVGYLYGVEALYAVDPFGSVAIHTALAFLLVAVGVLLTRPDRGIVGLVRSDTAGGSTSRVLFPTVVLVPFVLGRLHLWGLEGGLYPPAFGSALFAVATAALCVGLVWLNARRVDRAAQERRNLESQISHGRKMDAVGRLAGGIAHDFNNVLTAVINTADLALDAPDPESVRDDLLTIRGAGVRAAKLTSRLLAVSRRQLLEPRVLSINEVLRENEAILRSLVPSSVQLEWQFAPDLGNARLDRSQLEQIVVNLVVNAVHAMPEGGTLTIRTANTVFEERYADRHADVAPGAYTVLEVADTGIGMDHEVMDRIFEPFFTTRPAGEGTGLGLASVHGVVRQSGGAIWVYSEPGLGTTFKLCFPRVAEAAERVAEVAHRGSLRGSERVLVVDDDEAVRRAVVRALASAGYRVESAENGRAALEVIASSAEAFDLLLTDVVMPELGARGLVEQARAWYPDLRVIQMSGYAGDAVARVGLEEGSGGILAKPFTMAELHRRVRDTLDAAPAHAGVR</sequence>
<comment type="catalytic activity">
    <reaction evidence="1">
        <text>ATP + protein L-histidine = ADP + protein N-phospho-L-histidine.</text>
        <dbReference type="EC" id="2.7.13.3"/>
    </reaction>
</comment>
<keyword evidence="5" id="KW-0547">Nucleotide-binding</keyword>
<dbReference type="Gene3D" id="3.30.565.10">
    <property type="entry name" value="Histidine kinase-like ATPase, C-terminal domain"/>
    <property type="match status" value="1"/>
</dbReference>
<feature type="transmembrane region" description="Helical" evidence="10">
    <location>
        <begin position="12"/>
        <end position="35"/>
    </location>
</feature>
<dbReference type="GO" id="GO:0005524">
    <property type="term" value="F:ATP binding"/>
    <property type="evidence" value="ECO:0007669"/>
    <property type="project" value="UniProtKB-KW"/>
</dbReference>
<evidence type="ECO:0000256" key="5">
    <source>
        <dbReference type="ARBA" id="ARBA00022741"/>
    </source>
</evidence>
<evidence type="ECO:0000256" key="10">
    <source>
        <dbReference type="SAM" id="Phobius"/>
    </source>
</evidence>
<feature type="transmembrane region" description="Helical" evidence="10">
    <location>
        <begin position="152"/>
        <end position="174"/>
    </location>
</feature>
<feature type="transmembrane region" description="Helical" evidence="10">
    <location>
        <begin position="47"/>
        <end position="67"/>
    </location>
</feature>
<keyword evidence="6" id="KW-0418">Kinase</keyword>
<dbReference type="SMART" id="SM00387">
    <property type="entry name" value="HATPase_c"/>
    <property type="match status" value="1"/>
</dbReference>
<keyword evidence="4" id="KW-0808">Transferase</keyword>
<dbReference type="SMART" id="SM00448">
    <property type="entry name" value="REC"/>
    <property type="match status" value="1"/>
</dbReference>
<feature type="transmembrane region" description="Helical" evidence="10">
    <location>
        <begin position="186"/>
        <end position="205"/>
    </location>
</feature>
<feature type="transmembrane region" description="Helical" evidence="10">
    <location>
        <begin position="226"/>
        <end position="243"/>
    </location>
</feature>
<dbReference type="InterPro" id="IPR036890">
    <property type="entry name" value="HATPase_C_sf"/>
</dbReference>
<name>A0ABU9ECB6_9BACT</name>
<proteinExistence type="predicted"/>
<keyword evidence="14" id="KW-1185">Reference proteome</keyword>
<dbReference type="InterPro" id="IPR036097">
    <property type="entry name" value="HisK_dim/P_sf"/>
</dbReference>
<keyword evidence="7 13" id="KW-0067">ATP-binding</keyword>
<dbReference type="PANTHER" id="PTHR43065">
    <property type="entry name" value="SENSOR HISTIDINE KINASE"/>
    <property type="match status" value="1"/>
</dbReference>
<dbReference type="SUPFAM" id="SSF47384">
    <property type="entry name" value="Homodimeric domain of signal transducing histidine kinase"/>
    <property type="match status" value="1"/>
</dbReference>
<evidence type="ECO:0000256" key="8">
    <source>
        <dbReference type="ARBA" id="ARBA00023012"/>
    </source>
</evidence>
<feature type="transmembrane region" description="Helical" evidence="10">
    <location>
        <begin position="255"/>
        <end position="276"/>
    </location>
</feature>
<feature type="transmembrane region" description="Helical" evidence="10">
    <location>
        <begin position="79"/>
        <end position="98"/>
    </location>
</feature>
<dbReference type="Pfam" id="PF00512">
    <property type="entry name" value="HisKA"/>
    <property type="match status" value="1"/>
</dbReference>
<dbReference type="RefSeq" id="WP_405287399.1">
    <property type="nucleotide sequence ID" value="NZ_JBBHLI010000011.1"/>
</dbReference>
<dbReference type="CDD" id="cd00082">
    <property type="entry name" value="HisKA"/>
    <property type="match status" value="1"/>
</dbReference>
<protein>
    <recommendedName>
        <fullName evidence="2">histidine kinase</fullName>
        <ecNumber evidence="2">2.7.13.3</ecNumber>
    </recommendedName>
</protein>
<dbReference type="InterPro" id="IPR005467">
    <property type="entry name" value="His_kinase_dom"/>
</dbReference>
<evidence type="ECO:0000313" key="14">
    <source>
        <dbReference type="Proteomes" id="UP001484239"/>
    </source>
</evidence>
<keyword evidence="10" id="KW-0812">Transmembrane</keyword>
<dbReference type="EMBL" id="JBBHLI010000011">
    <property type="protein sequence ID" value="MEK9502377.1"/>
    <property type="molecule type" value="Genomic_DNA"/>
</dbReference>
<evidence type="ECO:0000256" key="1">
    <source>
        <dbReference type="ARBA" id="ARBA00000085"/>
    </source>
</evidence>
<evidence type="ECO:0000256" key="3">
    <source>
        <dbReference type="ARBA" id="ARBA00022553"/>
    </source>
</evidence>
<dbReference type="InterPro" id="IPR003594">
    <property type="entry name" value="HATPase_dom"/>
</dbReference>
<feature type="modified residue" description="4-aspartylphosphate" evidence="9">
    <location>
        <position position="601"/>
    </location>
</feature>